<protein>
    <submittedName>
        <fullName evidence="8">Putative outer membrane protein</fullName>
    </submittedName>
</protein>
<dbReference type="InterPro" id="IPR033985">
    <property type="entry name" value="SusD-like_N"/>
</dbReference>
<keyword evidence="3" id="KW-0732">Signal</keyword>
<keyword evidence="4" id="KW-0472">Membrane</keyword>
<comment type="similarity">
    <text evidence="2">Belongs to the SusD family.</text>
</comment>
<evidence type="ECO:0000256" key="4">
    <source>
        <dbReference type="ARBA" id="ARBA00023136"/>
    </source>
</evidence>
<dbReference type="Pfam" id="PF14322">
    <property type="entry name" value="SusD-like_3"/>
    <property type="match status" value="1"/>
</dbReference>
<evidence type="ECO:0000259" key="6">
    <source>
        <dbReference type="Pfam" id="PF07980"/>
    </source>
</evidence>
<comment type="subcellular location">
    <subcellularLocation>
        <location evidence="1">Cell outer membrane</location>
    </subcellularLocation>
</comment>
<dbReference type="KEGG" id="pmuc:ING2E5A_0891"/>
<evidence type="ECO:0000256" key="5">
    <source>
        <dbReference type="ARBA" id="ARBA00023237"/>
    </source>
</evidence>
<evidence type="ECO:0000313" key="8">
    <source>
        <dbReference type="EMBL" id="SCM56463.1"/>
    </source>
</evidence>
<evidence type="ECO:0000313" key="9">
    <source>
        <dbReference type="Proteomes" id="UP000178485"/>
    </source>
</evidence>
<accession>A0A1G4G5F3</accession>
<dbReference type="STRING" id="1642646.ING2E5A_0891"/>
<dbReference type="PROSITE" id="PS51257">
    <property type="entry name" value="PROKAR_LIPOPROTEIN"/>
    <property type="match status" value="1"/>
</dbReference>
<proteinExistence type="inferred from homology"/>
<dbReference type="Proteomes" id="UP000178485">
    <property type="component" value="Chromosome i"/>
</dbReference>
<dbReference type="Gene3D" id="1.25.40.390">
    <property type="match status" value="1"/>
</dbReference>
<evidence type="ECO:0000256" key="3">
    <source>
        <dbReference type="ARBA" id="ARBA00022729"/>
    </source>
</evidence>
<gene>
    <name evidence="8" type="ORF">ING2E5A_0891</name>
</gene>
<dbReference type="InterPro" id="IPR011990">
    <property type="entry name" value="TPR-like_helical_dom_sf"/>
</dbReference>
<sequence>MNKRTDIIKKIKLAALVLIVGLTACNKYLNVVPDDGMATIETAFNLRSTAIRYLGTCYSYMTEEGASQYDPALLGGDELWDLVGRKITNTSGRVPSNMFQIARGLQNATTVYGNDWADMYQGIRCCDILVENIDDVPDMQEWEKKQWKAEVKFLKAYYHFNLIRKWGPIPIIRESLPIDATVEEVRVFRDPIDECFDFVIELLDEAIPDLPLENASVDEYGRVNQAIAAALKARVMVYAASPLFNNNVDQASLIDSRGVQLFAQGKSETEQLKRWENAVEACKTAIDLAEQANKKLYQYDNSYRVNDTLFLDFTLRGMMCQRWNEEIIWGNTQTNWTQLSMWQRLTVPNLQYKSLGWKESLSCYAFIGVPLKIAEQFYTRNGLPLNFDKDRQGVNELSLREGDAAHAYYIEQGYITAQLNFDREPRFYAFLGFDGGKWVGALTNYNDLQPGDIFTVENRMGKALAKSSGESGPVTGYYAKKMYPYRNRMSADNSALSTYWYPWPMIRLADLYLLYAEAINEAEGPTGPRSAEMFKYINAVRERAAIPDVKTSWDVHSTSPGRYNTKAGMREIIHRERLNELAFESQRFWDLRRWKEASLEYSKNIYGFRVLSFTPEEYYKKLLIAEQPFAQRDYFWPIQTATLERNPNLLQNLGW</sequence>
<dbReference type="GO" id="GO:0009279">
    <property type="term" value="C:cell outer membrane"/>
    <property type="evidence" value="ECO:0007669"/>
    <property type="project" value="UniProtKB-SubCell"/>
</dbReference>
<dbReference type="Pfam" id="PF07980">
    <property type="entry name" value="SusD_RagB"/>
    <property type="match status" value="1"/>
</dbReference>
<name>A0A1G4G5F3_9BACT</name>
<dbReference type="SUPFAM" id="SSF48452">
    <property type="entry name" value="TPR-like"/>
    <property type="match status" value="1"/>
</dbReference>
<feature type="domain" description="RagB/SusD" evidence="6">
    <location>
        <begin position="326"/>
        <end position="655"/>
    </location>
</feature>
<reference evidence="8 9" key="1">
    <citation type="submission" date="2016-08" db="EMBL/GenBank/DDBJ databases">
        <authorList>
            <person name="Seilhamer J.J."/>
        </authorList>
    </citation>
    <scope>NUCLEOTIDE SEQUENCE [LARGE SCALE GENOMIC DNA]</scope>
    <source>
        <strain evidence="8">ING2-E5A</strain>
    </source>
</reference>
<evidence type="ECO:0000256" key="2">
    <source>
        <dbReference type="ARBA" id="ARBA00006275"/>
    </source>
</evidence>
<evidence type="ECO:0000259" key="7">
    <source>
        <dbReference type="Pfam" id="PF14322"/>
    </source>
</evidence>
<keyword evidence="5" id="KW-0998">Cell outer membrane</keyword>
<organism evidence="8 9">
    <name type="scientific">Petrimonas mucosa</name>
    <dbReference type="NCBI Taxonomy" id="1642646"/>
    <lineage>
        <taxon>Bacteria</taxon>
        <taxon>Pseudomonadati</taxon>
        <taxon>Bacteroidota</taxon>
        <taxon>Bacteroidia</taxon>
        <taxon>Bacteroidales</taxon>
        <taxon>Dysgonomonadaceae</taxon>
        <taxon>Petrimonas</taxon>
    </lineage>
</organism>
<dbReference type="RefSeq" id="WP_083373186.1">
    <property type="nucleotide sequence ID" value="NZ_LT608328.1"/>
</dbReference>
<evidence type="ECO:0000256" key="1">
    <source>
        <dbReference type="ARBA" id="ARBA00004442"/>
    </source>
</evidence>
<dbReference type="EMBL" id="LT608328">
    <property type="protein sequence ID" value="SCM56463.1"/>
    <property type="molecule type" value="Genomic_DNA"/>
</dbReference>
<feature type="domain" description="SusD-like N-terminal" evidence="7">
    <location>
        <begin position="110"/>
        <end position="235"/>
    </location>
</feature>
<dbReference type="AlphaFoldDB" id="A0A1G4G5F3"/>
<keyword evidence="9" id="KW-1185">Reference proteome</keyword>
<dbReference type="InterPro" id="IPR012944">
    <property type="entry name" value="SusD_RagB_dom"/>
</dbReference>